<comment type="caution">
    <text evidence="1">The sequence shown here is derived from an EMBL/GenBank/DDBJ whole genome shotgun (WGS) entry which is preliminary data.</text>
</comment>
<dbReference type="PANTHER" id="PTHR32251">
    <property type="entry name" value="3-OXO-5-ALPHA-STEROID 4-DEHYDROGENASE"/>
    <property type="match status" value="1"/>
</dbReference>
<reference evidence="1 2" key="1">
    <citation type="submission" date="2024-09" db="EMBL/GenBank/DDBJ databases">
        <authorList>
            <person name="Lee S.D."/>
        </authorList>
    </citation>
    <scope>NUCLEOTIDE SEQUENCE [LARGE SCALE GENOMIC DNA]</scope>
    <source>
        <strain evidence="1 2">N1-1</strain>
    </source>
</reference>
<sequence length="271" mass="29361">MSGINGGALLVALAAGLGAALAVLLAAFAVGVRLGLHRVVDVAWGLAFCAVALTGYGLSAGYGDPGRRLLVLLLVLVWGLRLAGHIWWRGRGHPEDPRYQRLLSKAPPERRNSYALRMVYGLQAVLVWLVSLPVLVALFLPRPPGATAWIGTGLWAVGLFFEAVGDRQLTRFRADPANRGQVLDTGLWRYTRHPNYFGDACVWWGLFLLVADAPIGWATVLSPLVMSYLLVNGSGKPMLEKQLGSTKPGYAEYVARTSGFIPWPPRGSHRG</sequence>
<dbReference type="EMBL" id="JBHEZX010000020">
    <property type="protein sequence ID" value="MFC1413994.1"/>
    <property type="molecule type" value="Genomic_DNA"/>
</dbReference>
<proteinExistence type="predicted"/>
<protein>
    <submittedName>
        <fullName evidence="1">DUF1295 domain-containing protein</fullName>
    </submittedName>
</protein>
<dbReference type="Proteomes" id="UP001592582">
    <property type="component" value="Unassembled WGS sequence"/>
</dbReference>
<organism evidence="1 2">
    <name type="scientific">Streptacidiphilus alkalitolerans</name>
    <dbReference type="NCBI Taxonomy" id="3342712"/>
    <lineage>
        <taxon>Bacteria</taxon>
        <taxon>Bacillati</taxon>
        <taxon>Actinomycetota</taxon>
        <taxon>Actinomycetes</taxon>
        <taxon>Kitasatosporales</taxon>
        <taxon>Streptomycetaceae</taxon>
        <taxon>Streptacidiphilus</taxon>
    </lineage>
</organism>
<evidence type="ECO:0000313" key="2">
    <source>
        <dbReference type="Proteomes" id="UP001592582"/>
    </source>
</evidence>
<accession>A0ABV6VJS6</accession>
<dbReference type="Pfam" id="PF06966">
    <property type="entry name" value="DUF1295"/>
    <property type="match status" value="1"/>
</dbReference>
<keyword evidence="2" id="KW-1185">Reference proteome</keyword>
<dbReference type="Gene3D" id="1.20.120.1630">
    <property type="match status" value="1"/>
</dbReference>
<dbReference type="InterPro" id="IPR010721">
    <property type="entry name" value="UstE-like"/>
</dbReference>
<evidence type="ECO:0000313" key="1">
    <source>
        <dbReference type="EMBL" id="MFC1413994.1"/>
    </source>
</evidence>
<dbReference type="PANTHER" id="PTHR32251:SF17">
    <property type="entry name" value="STEROID 5-ALPHA REDUCTASE C-TERMINAL DOMAIN-CONTAINING PROTEIN"/>
    <property type="match status" value="1"/>
</dbReference>
<dbReference type="PROSITE" id="PS50244">
    <property type="entry name" value="S5A_REDUCTASE"/>
    <property type="match status" value="1"/>
</dbReference>
<name>A0ABV6VJS6_9ACTN</name>
<gene>
    <name evidence="1" type="ORF">ACEZDG_32510</name>
</gene>